<feature type="compositionally biased region" description="Basic and acidic residues" evidence="1">
    <location>
        <begin position="53"/>
        <end position="84"/>
    </location>
</feature>
<feature type="region of interest" description="Disordered" evidence="1">
    <location>
        <begin position="46"/>
        <end position="151"/>
    </location>
</feature>
<name>A0A5J4TGA7_9EUKA</name>
<reference evidence="2 3" key="1">
    <citation type="submission" date="2019-03" db="EMBL/GenBank/DDBJ databases">
        <title>Single cell metagenomics reveals metabolic interactions within the superorganism composed of flagellate Streblomastix strix and complex community of Bacteroidetes bacteria on its surface.</title>
        <authorList>
            <person name="Treitli S.C."/>
            <person name="Kolisko M."/>
            <person name="Husnik F."/>
            <person name="Keeling P."/>
            <person name="Hampl V."/>
        </authorList>
    </citation>
    <scope>NUCLEOTIDE SEQUENCE [LARGE SCALE GENOMIC DNA]</scope>
    <source>
        <strain evidence="2">ST1C</strain>
    </source>
</reference>
<evidence type="ECO:0000313" key="3">
    <source>
        <dbReference type="Proteomes" id="UP000324800"/>
    </source>
</evidence>
<comment type="caution">
    <text evidence="2">The sequence shown here is derived from an EMBL/GenBank/DDBJ whole genome shotgun (WGS) entry which is preliminary data.</text>
</comment>
<gene>
    <name evidence="2" type="ORF">EZS28_046917</name>
</gene>
<accession>A0A5J4TGA7</accession>
<dbReference type="Proteomes" id="UP000324800">
    <property type="component" value="Unassembled WGS sequence"/>
</dbReference>
<proteinExistence type="predicted"/>
<feature type="compositionally biased region" description="Polar residues" evidence="1">
    <location>
        <begin position="134"/>
        <end position="151"/>
    </location>
</feature>
<evidence type="ECO:0000256" key="1">
    <source>
        <dbReference type="SAM" id="MobiDB-lite"/>
    </source>
</evidence>
<feature type="compositionally biased region" description="Basic and acidic residues" evidence="1">
    <location>
        <begin position="201"/>
        <end position="213"/>
    </location>
</feature>
<dbReference type="AlphaFoldDB" id="A0A5J4TGA7"/>
<dbReference type="EMBL" id="SNRW01031238">
    <property type="protein sequence ID" value="KAA6357556.1"/>
    <property type="molecule type" value="Genomic_DNA"/>
</dbReference>
<feature type="compositionally biased region" description="Low complexity" evidence="1">
    <location>
        <begin position="98"/>
        <end position="126"/>
    </location>
</feature>
<organism evidence="2 3">
    <name type="scientific">Streblomastix strix</name>
    <dbReference type="NCBI Taxonomy" id="222440"/>
    <lineage>
        <taxon>Eukaryota</taxon>
        <taxon>Metamonada</taxon>
        <taxon>Preaxostyla</taxon>
        <taxon>Oxymonadida</taxon>
        <taxon>Streblomastigidae</taxon>
        <taxon>Streblomastix</taxon>
    </lineage>
</organism>
<evidence type="ECO:0000313" key="2">
    <source>
        <dbReference type="EMBL" id="KAA6357556.1"/>
    </source>
</evidence>
<feature type="non-terminal residue" evidence="2">
    <location>
        <position position="1"/>
    </location>
</feature>
<sequence length="230" mass="27119">EQILRIEIQKLEFKEEQQTLKIKAGLEREQQLENLLKQAQQMLEESEYAMFNDNERQQQREMQFRNDKEKERDNLIDEEKDRWKFRSRMSGWDQNRPGLQQSQSQGSFQGSLHGFPSSSSIDSQSSLREDSPVKITSTTKSPQQPIIQNQNRDSAEEQLLLLDRNQRNILLNDKMQELAVIVSELGRMPAASANAMKQRQRKEELTQRQEEVERDIISLKKSLRTEKEDK</sequence>
<feature type="region of interest" description="Disordered" evidence="1">
    <location>
        <begin position="191"/>
        <end position="213"/>
    </location>
</feature>
<protein>
    <submittedName>
        <fullName evidence="2">Uncharacterized protein</fullName>
    </submittedName>
</protein>